<dbReference type="OrthoDB" id="7671932at2"/>
<reference evidence="2 3" key="1">
    <citation type="submission" date="2018-04" db="EMBL/GenBank/DDBJ databases">
        <title>Genomic Encyclopedia of Archaeal and Bacterial Type Strains, Phase II (KMG-II): from individual species to whole genera.</title>
        <authorList>
            <person name="Goeker M."/>
        </authorList>
    </citation>
    <scope>NUCLEOTIDE SEQUENCE [LARGE SCALE GENOMIC DNA]</scope>
    <source>
        <strain evidence="2 3">DSM 23382</strain>
    </source>
</reference>
<sequence>MVEEAGAKAAADDTTALLEDDVAVVPSNDRDAVTEPVAAANMRILVGALVAGAGGGCTLVTTVQQSPDGSFPPAGSAVPVNDVAYDPVLAGATAMDGRIVFAAVRAADKGVDLIFQHGGEFASGPAFPDTPGAEWDTPLDLGRPAETVFTELLIGLDALGRTSVFGVSDVGDVWWLFKKPPKVVEREITITPPGAREPITIKVPELGPADPPFSGWQKLDGATVTKLALANNADDRIILFAITDGGDVVFNEPRVMNASDPSDWYGWEVVSGDGLAPFTEIGASLDDSERVNVFALDAQNEISHARQVKAGCRAWTGYVHPGLTLAGLGCLAVGLNASGNVALGAASHDNVAWTNLERVAVPGEWGGWQPSAHVPATTAMAFGFNANRALALFGLTPADEGGTVWMVAQAAPGSSEWSAFGTSVLDGAVTMAVVRDLSIAAG</sequence>
<dbReference type="AlphaFoldDB" id="A0A2T5V8K9"/>
<dbReference type="SUPFAM" id="SSF89372">
    <property type="entry name" value="Fucose-specific lectin"/>
    <property type="match status" value="1"/>
</dbReference>
<dbReference type="EMBL" id="QAYG01000005">
    <property type="protein sequence ID" value="PTW60064.1"/>
    <property type="molecule type" value="Genomic_DNA"/>
</dbReference>
<evidence type="ECO:0000313" key="2">
    <source>
        <dbReference type="EMBL" id="PTW60064.1"/>
    </source>
</evidence>
<name>A0A2T5V8K9_9HYPH</name>
<dbReference type="Proteomes" id="UP000244081">
    <property type="component" value="Unassembled WGS sequence"/>
</dbReference>
<organism evidence="2 3">
    <name type="scientific">Breoghania corrubedonensis</name>
    <dbReference type="NCBI Taxonomy" id="665038"/>
    <lineage>
        <taxon>Bacteria</taxon>
        <taxon>Pseudomonadati</taxon>
        <taxon>Pseudomonadota</taxon>
        <taxon>Alphaproteobacteria</taxon>
        <taxon>Hyphomicrobiales</taxon>
        <taxon>Stappiaceae</taxon>
        <taxon>Breoghania</taxon>
    </lineage>
</organism>
<dbReference type="RefSeq" id="WP_107990366.1">
    <property type="nucleotide sequence ID" value="NZ_QAYG01000005.1"/>
</dbReference>
<evidence type="ECO:0000259" key="1">
    <source>
        <dbReference type="Pfam" id="PF26607"/>
    </source>
</evidence>
<gene>
    <name evidence="2" type="ORF">C8N35_10564</name>
</gene>
<accession>A0A2T5V8K9</accession>
<proteinExistence type="predicted"/>
<evidence type="ECO:0000313" key="3">
    <source>
        <dbReference type="Proteomes" id="UP000244081"/>
    </source>
</evidence>
<comment type="caution">
    <text evidence="2">The sequence shown here is derived from an EMBL/GenBank/DDBJ whole genome shotgun (WGS) entry which is preliminary data.</text>
</comment>
<feature type="domain" description="PLL-like beta propeller" evidence="1">
    <location>
        <begin position="213"/>
        <end position="430"/>
    </location>
</feature>
<dbReference type="InterPro" id="IPR058502">
    <property type="entry name" value="PLL-like_beta-prop"/>
</dbReference>
<keyword evidence="3" id="KW-1185">Reference proteome</keyword>
<protein>
    <recommendedName>
        <fullName evidence="1">PLL-like beta propeller domain-containing protein</fullName>
    </recommendedName>
</protein>
<dbReference type="Pfam" id="PF26607">
    <property type="entry name" value="DUF8189"/>
    <property type="match status" value="1"/>
</dbReference>